<accession>A0A821MJP4</accession>
<evidence type="ECO:0000313" key="3">
    <source>
        <dbReference type="Proteomes" id="UP000663873"/>
    </source>
</evidence>
<name>A0A821MJP4_9BILA</name>
<evidence type="ECO:0000256" key="1">
    <source>
        <dbReference type="SAM" id="MobiDB-lite"/>
    </source>
</evidence>
<evidence type="ECO:0000313" key="2">
    <source>
        <dbReference type="EMBL" id="CAF4768232.1"/>
    </source>
</evidence>
<sequence length="122" mass="13667">MAKSPFKSPFRTHLSSSSPSSDQHALPSTALLSHPMYGSSSSYSPFNCLSSNNNQNNINSNSITGSSRDHCNEQQQQQQHQNLLHDRLLFQMAASNRQQHLSFDGHPPPPNGLWRPNLRPFI</sequence>
<reference evidence="2" key="1">
    <citation type="submission" date="2021-02" db="EMBL/GenBank/DDBJ databases">
        <authorList>
            <person name="Nowell W R."/>
        </authorList>
    </citation>
    <scope>NUCLEOTIDE SEQUENCE</scope>
</reference>
<dbReference type="EMBL" id="CAJOBP010042716">
    <property type="protein sequence ID" value="CAF4768232.1"/>
    <property type="molecule type" value="Genomic_DNA"/>
</dbReference>
<comment type="caution">
    <text evidence="2">The sequence shown here is derived from an EMBL/GenBank/DDBJ whole genome shotgun (WGS) entry which is preliminary data.</text>
</comment>
<proteinExistence type="predicted"/>
<keyword evidence="3" id="KW-1185">Reference proteome</keyword>
<dbReference type="Proteomes" id="UP000663873">
    <property type="component" value="Unassembled WGS sequence"/>
</dbReference>
<feature type="region of interest" description="Disordered" evidence="1">
    <location>
        <begin position="1"/>
        <end position="81"/>
    </location>
</feature>
<dbReference type="AlphaFoldDB" id="A0A821MJP4"/>
<gene>
    <name evidence="2" type="ORF">UJA718_LOCUS39779</name>
</gene>
<protein>
    <submittedName>
        <fullName evidence="2">Uncharacterized protein</fullName>
    </submittedName>
</protein>
<organism evidence="2 3">
    <name type="scientific">Rotaria socialis</name>
    <dbReference type="NCBI Taxonomy" id="392032"/>
    <lineage>
        <taxon>Eukaryota</taxon>
        <taxon>Metazoa</taxon>
        <taxon>Spiralia</taxon>
        <taxon>Gnathifera</taxon>
        <taxon>Rotifera</taxon>
        <taxon>Eurotatoria</taxon>
        <taxon>Bdelloidea</taxon>
        <taxon>Philodinida</taxon>
        <taxon>Philodinidae</taxon>
        <taxon>Rotaria</taxon>
    </lineage>
</organism>
<feature type="region of interest" description="Disordered" evidence="1">
    <location>
        <begin position="99"/>
        <end position="122"/>
    </location>
</feature>
<feature type="non-terminal residue" evidence="2">
    <location>
        <position position="122"/>
    </location>
</feature>
<feature type="compositionally biased region" description="Low complexity" evidence="1">
    <location>
        <begin position="39"/>
        <end position="66"/>
    </location>
</feature>